<proteinExistence type="predicted"/>
<evidence type="ECO:0000313" key="2">
    <source>
        <dbReference type="EMBL" id="SDN16682.1"/>
    </source>
</evidence>
<dbReference type="Proteomes" id="UP000199341">
    <property type="component" value="Unassembled WGS sequence"/>
</dbReference>
<evidence type="ECO:0000256" key="1">
    <source>
        <dbReference type="SAM" id="MobiDB-lite"/>
    </source>
</evidence>
<name>A0A1G9Z5K4_9ACTN</name>
<reference evidence="2 3" key="1">
    <citation type="submission" date="2016-10" db="EMBL/GenBank/DDBJ databases">
        <authorList>
            <person name="de Groot N.N."/>
        </authorList>
    </citation>
    <scope>NUCLEOTIDE SEQUENCE [LARGE SCALE GENOMIC DNA]</scope>
    <source>
        <strain evidence="2 3">CGMCC 4.2022</strain>
    </source>
</reference>
<accession>A0A1G9Z5K4</accession>
<feature type="region of interest" description="Disordered" evidence="1">
    <location>
        <begin position="171"/>
        <end position="215"/>
    </location>
</feature>
<dbReference type="STRING" id="310781.SAMN05216259_10322"/>
<organism evidence="2 3">
    <name type="scientific">Actinacidiphila guanduensis</name>
    <dbReference type="NCBI Taxonomy" id="310781"/>
    <lineage>
        <taxon>Bacteria</taxon>
        <taxon>Bacillati</taxon>
        <taxon>Actinomycetota</taxon>
        <taxon>Actinomycetes</taxon>
        <taxon>Kitasatosporales</taxon>
        <taxon>Streptomycetaceae</taxon>
        <taxon>Actinacidiphila</taxon>
    </lineage>
</organism>
<sequence>MASPEPAFEAGRIGPLAGCESAGACARSTRSDTPVARRMSARAASRRERTGAPTVRTVMEISGRTKRVGIASGAVQAHCGLGGRSGDMSTDPRASWPPARQGRGPGIKTMRRGPPPIPTGADWATGSVAAGQGIRRLPGPGRIRRWAQWSGCCSDRWDLRQDALEPVCGDRVHAPDGATATHRRRDPRRSIASTAARQSVAGRSRTGHHIPRRRSAVGLRVRGSGEGRGKCEAACARGRCEREPPSNCRSQ</sequence>
<feature type="compositionally biased region" description="Basic residues" evidence="1">
    <location>
        <begin position="205"/>
        <end position="215"/>
    </location>
</feature>
<dbReference type="AlphaFoldDB" id="A0A1G9Z5K4"/>
<feature type="region of interest" description="Disordered" evidence="1">
    <location>
        <begin position="1"/>
        <end position="52"/>
    </location>
</feature>
<keyword evidence="3" id="KW-1185">Reference proteome</keyword>
<dbReference type="EMBL" id="FNIE01000003">
    <property type="protein sequence ID" value="SDN16682.1"/>
    <property type="molecule type" value="Genomic_DNA"/>
</dbReference>
<evidence type="ECO:0000313" key="3">
    <source>
        <dbReference type="Proteomes" id="UP000199341"/>
    </source>
</evidence>
<feature type="region of interest" description="Disordered" evidence="1">
    <location>
        <begin position="80"/>
        <end position="114"/>
    </location>
</feature>
<protein>
    <submittedName>
        <fullName evidence="2">Uncharacterized protein</fullName>
    </submittedName>
</protein>
<gene>
    <name evidence="2" type="ORF">SAMN05216259_10322</name>
</gene>